<dbReference type="InterPro" id="IPR029063">
    <property type="entry name" value="SAM-dependent_MTases_sf"/>
</dbReference>
<comment type="catalytic activity">
    <reaction evidence="7">
        <text>a 2'-deoxyadenosine in DNA + S-adenosyl-L-methionine = an N(6)-methyl-2'-deoxyadenosine in DNA + S-adenosyl-L-homocysteine + H(+)</text>
        <dbReference type="Rhea" id="RHEA:15197"/>
        <dbReference type="Rhea" id="RHEA-COMP:12418"/>
        <dbReference type="Rhea" id="RHEA-COMP:12419"/>
        <dbReference type="ChEBI" id="CHEBI:15378"/>
        <dbReference type="ChEBI" id="CHEBI:57856"/>
        <dbReference type="ChEBI" id="CHEBI:59789"/>
        <dbReference type="ChEBI" id="CHEBI:90615"/>
        <dbReference type="ChEBI" id="CHEBI:90616"/>
        <dbReference type="EC" id="2.1.1.72"/>
    </reaction>
</comment>
<dbReference type="PANTHER" id="PTHR42933">
    <property type="entry name" value="SLR6095 PROTEIN"/>
    <property type="match status" value="1"/>
</dbReference>
<evidence type="ECO:0000313" key="10">
    <source>
        <dbReference type="EMBL" id="GAA5211736.1"/>
    </source>
</evidence>
<keyword evidence="6" id="KW-0680">Restriction system</keyword>
<protein>
    <recommendedName>
        <fullName evidence="2">site-specific DNA-methyltransferase (adenine-specific)</fullName>
        <ecNumber evidence="2">2.1.1.72</ecNumber>
    </recommendedName>
</protein>
<dbReference type="EC" id="2.1.1.72" evidence="2"/>
<sequence length="492" mass="54906">MKVQSHIKEAIDSSVLVRRLWHYCNVLRDDGLSYPDYVEQLTYLLFLKMSDERYGGPVPAKFGWKSFADLPSDELADAYSHALAQLGTYDGMLGLIFSNAKNKIRDPAKLKLLVTDLIGQLEWSSLSSDVKGDAYEGLLEKNARDTKSGAGQYFTPRALIEAIVECVNPRLGEVICDPACGTGGFLLAAHRYLLKQVGSNSAELTHLHTQTLRGVELVEEVARLSAMNLMLHGVTEDPAGNLPIRCADSLSAPPREQMDIVVANPPFGVRGTVKYRTSEGLRGFGDLSITRKDFWATTANKQLNFLQHIFSLLKPGGRAAVVVPDNVLFESGAASMIRKRLLDDCDVHTVLRLPPGVFYAQGVKSNVLFFDKLPAAKEPSGHTWVYDLRSEKRFSIKSNPLSSEDLREFVDLYRGNGRGNRSESSTYPRWRKFRSEDIRNSEDHRLDLSWPLSTSPKFSDTGRLEELSRQIADDLHRALFHVMRAANGTSDE</sequence>
<proteinExistence type="inferred from homology"/>
<keyword evidence="4" id="KW-0808">Transferase</keyword>
<dbReference type="InterPro" id="IPR002052">
    <property type="entry name" value="DNA_methylase_N6_adenine_CS"/>
</dbReference>
<dbReference type="Proteomes" id="UP001499878">
    <property type="component" value="Unassembled WGS sequence"/>
</dbReference>
<comment type="similarity">
    <text evidence="1">Belongs to the N(4)/N(6)-methyltransferase family.</text>
</comment>
<evidence type="ECO:0000256" key="2">
    <source>
        <dbReference type="ARBA" id="ARBA00011900"/>
    </source>
</evidence>
<dbReference type="EMBL" id="BAABJR010000011">
    <property type="protein sequence ID" value="GAA5211736.1"/>
    <property type="molecule type" value="Genomic_DNA"/>
</dbReference>
<dbReference type="Pfam" id="PF02384">
    <property type="entry name" value="N6_Mtase"/>
    <property type="match status" value="1"/>
</dbReference>
<evidence type="ECO:0000256" key="6">
    <source>
        <dbReference type="ARBA" id="ARBA00022747"/>
    </source>
</evidence>
<dbReference type="GO" id="GO:0008168">
    <property type="term" value="F:methyltransferase activity"/>
    <property type="evidence" value="ECO:0007669"/>
    <property type="project" value="UniProtKB-KW"/>
</dbReference>
<comment type="caution">
    <text evidence="10">The sequence shown here is derived from an EMBL/GenBank/DDBJ whole genome shotgun (WGS) entry which is preliminary data.</text>
</comment>
<dbReference type="SUPFAM" id="SSF53335">
    <property type="entry name" value="S-adenosyl-L-methionine-dependent methyltransferases"/>
    <property type="match status" value="1"/>
</dbReference>
<dbReference type="Gene3D" id="1.20.1260.30">
    <property type="match status" value="1"/>
</dbReference>
<dbReference type="RefSeq" id="WP_345633026.1">
    <property type="nucleotide sequence ID" value="NZ_BAABJR010000011.1"/>
</dbReference>
<accession>A0ABP9T8I4</accession>
<keyword evidence="11" id="KW-1185">Reference proteome</keyword>
<evidence type="ECO:0000259" key="8">
    <source>
        <dbReference type="Pfam" id="PF02384"/>
    </source>
</evidence>
<dbReference type="PRINTS" id="PR00507">
    <property type="entry name" value="N12N6MTFRASE"/>
</dbReference>
<keyword evidence="3 10" id="KW-0489">Methyltransferase</keyword>
<evidence type="ECO:0000259" key="9">
    <source>
        <dbReference type="Pfam" id="PF12161"/>
    </source>
</evidence>
<dbReference type="InterPro" id="IPR022749">
    <property type="entry name" value="D12N6_MeTrfase_N"/>
</dbReference>
<evidence type="ECO:0000313" key="11">
    <source>
        <dbReference type="Proteomes" id="UP001499878"/>
    </source>
</evidence>
<feature type="domain" description="N6 adenine-specific DNA methyltransferase N-terminal" evidence="9">
    <location>
        <begin position="17"/>
        <end position="54"/>
    </location>
</feature>
<dbReference type="PANTHER" id="PTHR42933:SF4">
    <property type="entry name" value="TYPE I RESTRICTION ENZYME ECOKI METHYLASE SUBUNIT"/>
    <property type="match status" value="1"/>
</dbReference>
<gene>
    <name evidence="10" type="ORF">GCM10023323_44540</name>
</gene>
<reference evidence="11" key="1">
    <citation type="journal article" date="2019" name="Int. J. Syst. Evol. Microbiol.">
        <title>The Global Catalogue of Microorganisms (GCM) 10K type strain sequencing project: providing services to taxonomists for standard genome sequencing and annotation.</title>
        <authorList>
            <consortium name="The Broad Institute Genomics Platform"/>
            <consortium name="The Broad Institute Genome Sequencing Center for Infectious Disease"/>
            <person name="Wu L."/>
            <person name="Ma J."/>
        </authorList>
    </citation>
    <scope>NUCLEOTIDE SEQUENCE [LARGE SCALE GENOMIC DNA]</scope>
    <source>
        <strain evidence="11">JCM 18306</strain>
    </source>
</reference>
<name>A0ABP9T8I4_9ACTN</name>
<organism evidence="10 11">
    <name type="scientific">Streptomyces thinghirensis</name>
    <dbReference type="NCBI Taxonomy" id="551547"/>
    <lineage>
        <taxon>Bacteria</taxon>
        <taxon>Bacillati</taxon>
        <taxon>Actinomycetota</taxon>
        <taxon>Actinomycetes</taxon>
        <taxon>Kitasatosporales</taxon>
        <taxon>Streptomycetaceae</taxon>
        <taxon>Streptomyces</taxon>
    </lineage>
</organism>
<dbReference type="GO" id="GO:0032259">
    <property type="term" value="P:methylation"/>
    <property type="evidence" value="ECO:0007669"/>
    <property type="project" value="UniProtKB-KW"/>
</dbReference>
<dbReference type="InterPro" id="IPR003356">
    <property type="entry name" value="DNA_methylase_A-5"/>
</dbReference>
<dbReference type="InterPro" id="IPR051537">
    <property type="entry name" value="DNA_Adenine_Mtase"/>
</dbReference>
<evidence type="ECO:0000256" key="7">
    <source>
        <dbReference type="ARBA" id="ARBA00047942"/>
    </source>
</evidence>
<dbReference type="Gene3D" id="3.40.50.150">
    <property type="entry name" value="Vaccinia Virus protein VP39"/>
    <property type="match status" value="1"/>
</dbReference>
<dbReference type="CDD" id="cd02440">
    <property type="entry name" value="AdoMet_MTases"/>
    <property type="match status" value="1"/>
</dbReference>
<dbReference type="Pfam" id="PF12161">
    <property type="entry name" value="HsdM_N"/>
    <property type="match status" value="1"/>
</dbReference>
<evidence type="ECO:0000256" key="3">
    <source>
        <dbReference type="ARBA" id="ARBA00022603"/>
    </source>
</evidence>
<evidence type="ECO:0000256" key="1">
    <source>
        <dbReference type="ARBA" id="ARBA00006594"/>
    </source>
</evidence>
<dbReference type="InterPro" id="IPR038333">
    <property type="entry name" value="T1MK-like_N_sf"/>
</dbReference>
<feature type="domain" description="DNA methylase adenine-specific" evidence="8">
    <location>
        <begin position="127"/>
        <end position="425"/>
    </location>
</feature>
<keyword evidence="5" id="KW-0949">S-adenosyl-L-methionine</keyword>
<evidence type="ECO:0000256" key="4">
    <source>
        <dbReference type="ARBA" id="ARBA00022679"/>
    </source>
</evidence>
<evidence type="ECO:0000256" key="5">
    <source>
        <dbReference type="ARBA" id="ARBA00022691"/>
    </source>
</evidence>
<dbReference type="PROSITE" id="PS00092">
    <property type="entry name" value="N6_MTASE"/>
    <property type="match status" value="1"/>
</dbReference>